<dbReference type="FunFam" id="3.30.160.60:FF:000125">
    <property type="entry name" value="Putative zinc finger protein 143"/>
    <property type="match status" value="2"/>
</dbReference>
<evidence type="ECO:0000256" key="5">
    <source>
        <dbReference type="ARBA" id="ARBA00022833"/>
    </source>
</evidence>
<keyword evidence="6" id="KW-0238">DNA-binding</keyword>
<evidence type="ECO:0000313" key="11">
    <source>
        <dbReference type="EMBL" id="KAL3407906.1"/>
    </source>
</evidence>
<dbReference type="FunFam" id="3.30.160.60:FF:000072">
    <property type="entry name" value="zinc finger protein 143 isoform X1"/>
    <property type="match status" value="2"/>
</dbReference>
<keyword evidence="12" id="KW-1185">Reference proteome</keyword>
<dbReference type="PROSITE" id="PS00028">
    <property type="entry name" value="ZINC_FINGER_C2H2_1"/>
    <property type="match status" value="6"/>
</dbReference>
<proteinExistence type="predicted"/>
<dbReference type="Pfam" id="PF00096">
    <property type="entry name" value="zf-C2H2"/>
    <property type="match status" value="4"/>
</dbReference>
<dbReference type="Proteomes" id="UP001627154">
    <property type="component" value="Unassembled WGS sequence"/>
</dbReference>
<dbReference type="InterPro" id="IPR050331">
    <property type="entry name" value="Zinc_finger"/>
</dbReference>
<dbReference type="InterPro" id="IPR013087">
    <property type="entry name" value="Znf_C2H2_type"/>
</dbReference>
<keyword evidence="7" id="KW-0539">Nucleus</keyword>
<feature type="region of interest" description="Disordered" evidence="9">
    <location>
        <begin position="166"/>
        <end position="185"/>
    </location>
</feature>
<dbReference type="PROSITE" id="PS50157">
    <property type="entry name" value="ZINC_FINGER_C2H2_2"/>
    <property type="match status" value="6"/>
</dbReference>
<evidence type="ECO:0000313" key="12">
    <source>
        <dbReference type="Proteomes" id="UP001627154"/>
    </source>
</evidence>
<evidence type="ECO:0000256" key="6">
    <source>
        <dbReference type="ARBA" id="ARBA00023125"/>
    </source>
</evidence>
<feature type="compositionally biased region" description="Low complexity" evidence="9">
    <location>
        <begin position="270"/>
        <end position="292"/>
    </location>
</feature>
<organism evidence="11 12">
    <name type="scientific">Trichogramma kaykai</name>
    <dbReference type="NCBI Taxonomy" id="54128"/>
    <lineage>
        <taxon>Eukaryota</taxon>
        <taxon>Metazoa</taxon>
        <taxon>Ecdysozoa</taxon>
        <taxon>Arthropoda</taxon>
        <taxon>Hexapoda</taxon>
        <taxon>Insecta</taxon>
        <taxon>Pterygota</taxon>
        <taxon>Neoptera</taxon>
        <taxon>Endopterygota</taxon>
        <taxon>Hymenoptera</taxon>
        <taxon>Apocrita</taxon>
        <taxon>Proctotrupomorpha</taxon>
        <taxon>Chalcidoidea</taxon>
        <taxon>Trichogrammatidae</taxon>
        <taxon>Trichogramma</taxon>
    </lineage>
</organism>
<feature type="domain" description="C2H2-type" evidence="10">
    <location>
        <begin position="342"/>
        <end position="371"/>
    </location>
</feature>
<feature type="compositionally biased region" description="Polar residues" evidence="9">
    <location>
        <begin position="248"/>
        <end position="265"/>
    </location>
</feature>
<dbReference type="PANTHER" id="PTHR16515:SF49">
    <property type="entry name" value="GASTRULA ZINC FINGER PROTEIN XLCGF49.1-LIKE-RELATED"/>
    <property type="match status" value="1"/>
</dbReference>
<dbReference type="SMART" id="SM00355">
    <property type="entry name" value="ZnF_C2H2"/>
    <property type="match status" value="6"/>
</dbReference>
<sequence>MTAQAESIKILNKTFSMQEEFELLEQFEECEQNILETLIVNEEDMDNDDDDEDDDGTGMEEVVLSDELIGELTDVTLPNGERTFVTENLESNVEDEREEDELSLHDDDDSTLVLRDISGLNDGNIIELQVDSTDEACLIDDGRVYSQLRLDDGNVVYIVREEETSKDAAESFDQQQQQQQQPQQLTTTIETTEVEVEEEEEQPIVIQVAESEVVVAGEINNSEINDESINGLDLSPINNVTSHKIKHNNQTTLDKSHRNTPNGNCKISRINASSNDGGSGSISSGSIVAISDKPSCRDYNITRDDDKEKNDEDYDEEREVAAAESTAATTAAAAAAAKKKPFSCEASNCRKTFPTYYSLKAHLRTHSDEKPFKCSEEECDKRFKTSGDLTKHVRTHTGERPFVCPFEGCGRSFTTSNIRKVHVRTHTGERPFKCKHPKCGKAFASLTNYKNHVRIHSGEKPYICMMNNCGRRFTEYSSLYKHNLVHKEDKPYECDVCRRQYRQNSTLSLHKRTAHKIAVAAGVGAAAAAAANNNNDVADASSTTIASSDAKKELEKNLNQSLVEDDDIMFEKLLDSSQDMIISHASKENNYFENGQDQLFDYLVDDSDSLLTQSMIDPSQLISLDMPDCFNDKAERDNPIDVALDELSRKHGNVEFKWINRF</sequence>
<dbReference type="FunFam" id="3.30.160.60:FF:000446">
    <property type="entry name" value="Zinc finger protein"/>
    <property type="match status" value="1"/>
</dbReference>
<feature type="compositionally biased region" description="Basic and acidic residues" evidence="9">
    <location>
        <begin position="294"/>
        <end position="310"/>
    </location>
</feature>
<evidence type="ECO:0000256" key="2">
    <source>
        <dbReference type="ARBA" id="ARBA00022723"/>
    </source>
</evidence>
<keyword evidence="2" id="KW-0479">Metal-binding</keyword>
<dbReference type="GO" id="GO:0008270">
    <property type="term" value="F:zinc ion binding"/>
    <property type="evidence" value="ECO:0007669"/>
    <property type="project" value="UniProtKB-KW"/>
</dbReference>
<name>A0ABD2XUB3_9HYME</name>
<dbReference type="PANTHER" id="PTHR16515">
    <property type="entry name" value="PR DOMAIN ZINC FINGER PROTEIN"/>
    <property type="match status" value="1"/>
</dbReference>
<protein>
    <recommendedName>
        <fullName evidence="10">C2H2-type domain-containing protein</fullName>
    </recommendedName>
</protein>
<dbReference type="EMBL" id="JBJJXI010000002">
    <property type="protein sequence ID" value="KAL3407906.1"/>
    <property type="molecule type" value="Genomic_DNA"/>
</dbReference>
<keyword evidence="3" id="KW-0677">Repeat</keyword>
<evidence type="ECO:0000256" key="1">
    <source>
        <dbReference type="ARBA" id="ARBA00004123"/>
    </source>
</evidence>
<feature type="domain" description="C2H2-type" evidence="10">
    <location>
        <begin position="462"/>
        <end position="491"/>
    </location>
</feature>
<evidence type="ECO:0000256" key="3">
    <source>
        <dbReference type="ARBA" id="ARBA00022737"/>
    </source>
</evidence>
<reference evidence="11 12" key="1">
    <citation type="journal article" date="2024" name="bioRxiv">
        <title>A reference genome for Trichogramma kaykai: A tiny desert-dwelling parasitoid wasp with competing sex-ratio distorters.</title>
        <authorList>
            <person name="Culotta J."/>
            <person name="Lindsey A.R."/>
        </authorList>
    </citation>
    <scope>NUCLEOTIDE SEQUENCE [LARGE SCALE GENOMIC DNA]</scope>
    <source>
        <strain evidence="11 12">KSX58</strain>
    </source>
</reference>
<evidence type="ECO:0000256" key="4">
    <source>
        <dbReference type="ARBA" id="ARBA00022771"/>
    </source>
</evidence>
<evidence type="ECO:0000256" key="9">
    <source>
        <dbReference type="SAM" id="MobiDB-lite"/>
    </source>
</evidence>
<dbReference type="SUPFAM" id="SSF57667">
    <property type="entry name" value="beta-beta-alpha zinc fingers"/>
    <property type="match status" value="3"/>
</dbReference>
<keyword evidence="4 8" id="KW-0863">Zinc-finger</keyword>
<comment type="subcellular location">
    <subcellularLocation>
        <location evidence="1">Nucleus</location>
    </subcellularLocation>
</comment>
<feature type="compositionally biased region" description="Low complexity" evidence="9">
    <location>
        <begin position="174"/>
        <end position="185"/>
    </location>
</feature>
<gene>
    <name evidence="11" type="ORF">TKK_000146</name>
</gene>
<dbReference type="Gene3D" id="3.30.160.60">
    <property type="entry name" value="Classic Zinc Finger"/>
    <property type="match status" value="6"/>
</dbReference>
<keyword evidence="5" id="KW-0862">Zinc</keyword>
<feature type="region of interest" description="Disordered" evidence="9">
    <location>
        <begin position="248"/>
        <end position="318"/>
    </location>
</feature>
<dbReference type="AlphaFoldDB" id="A0ABD2XUB3"/>
<evidence type="ECO:0000256" key="8">
    <source>
        <dbReference type="PROSITE-ProRule" id="PRU00042"/>
    </source>
</evidence>
<evidence type="ECO:0000259" key="10">
    <source>
        <dbReference type="PROSITE" id="PS50157"/>
    </source>
</evidence>
<feature type="domain" description="C2H2-type" evidence="10">
    <location>
        <begin position="492"/>
        <end position="515"/>
    </location>
</feature>
<evidence type="ECO:0000256" key="7">
    <source>
        <dbReference type="ARBA" id="ARBA00023242"/>
    </source>
</evidence>
<feature type="domain" description="C2H2-type" evidence="10">
    <location>
        <begin position="402"/>
        <end position="431"/>
    </location>
</feature>
<dbReference type="GO" id="GO:0003677">
    <property type="term" value="F:DNA binding"/>
    <property type="evidence" value="ECO:0007669"/>
    <property type="project" value="UniProtKB-KW"/>
</dbReference>
<feature type="domain" description="C2H2-type" evidence="10">
    <location>
        <begin position="372"/>
        <end position="401"/>
    </location>
</feature>
<dbReference type="GO" id="GO:0005634">
    <property type="term" value="C:nucleus"/>
    <property type="evidence" value="ECO:0007669"/>
    <property type="project" value="UniProtKB-SubCell"/>
</dbReference>
<comment type="caution">
    <text evidence="11">The sequence shown here is derived from an EMBL/GenBank/DDBJ whole genome shotgun (WGS) entry which is preliminary data.</text>
</comment>
<feature type="domain" description="C2H2-type" evidence="10">
    <location>
        <begin position="432"/>
        <end position="461"/>
    </location>
</feature>
<dbReference type="InterPro" id="IPR036236">
    <property type="entry name" value="Znf_C2H2_sf"/>
</dbReference>
<accession>A0ABD2XUB3</accession>